<dbReference type="RefSeq" id="WP_229232126.1">
    <property type="nucleotide sequence ID" value="NZ_AP024525.1"/>
</dbReference>
<keyword evidence="6" id="KW-0862">Zinc</keyword>
<sequence>MTEPNIDAAPDLTFDLRSLPKVSLHDHLDGGLRPATIIELAAEIGHELPSTDAVALGQWFRDAADSGSLPRYLETFDHTIAVMQTAPALRRIAREFVEDLADDGVVYGEVRWAPEQHLTAGLTLDEAVEAVQAGLEDGMAAVEESGRVIAVGQLITAMRHADNSQEVAELAVRHRDKGAVGFDIAGAEDGFPPSRFAEAFTYLARNNFPATVHAGEAAGLDSIQSALVDGRALRLGHGVRIAEDITVESTDEVDEDGVPILDVTLGPLAAWVRDRGIPLELCPSSNLQTGAIAKWGEDILDHPFDMLYELGFNVTVNTDNRLMSGVTLTDEFELLVEAFDYDLDDLLELTLNAAEAAFLPLEDREDLVEYINEAYANLAD</sequence>
<gene>
    <name evidence="8" type="primary">add1</name>
    <name evidence="8" type="ORF">SCMU_12160</name>
</gene>
<keyword evidence="5" id="KW-0378">Hydrolase</keyword>
<dbReference type="PANTHER" id="PTHR11409:SF43">
    <property type="entry name" value="ADENOSINE DEAMINASE"/>
    <property type="match status" value="1"/>
</dbReference>
<evidence type="ECO:0000313" key="9">
    <source>
        <dbReference type="Proteomes" id="UP001319861"/>
    </source>
</evidence>
<keyword evidence="9" id="KW-1185">Reference proteome</keyword>
<evidence type="ECO:0000313" key="8">
    <source>
        <dbReference type="EMBL" id="BCT75374.1"/>
    </source>
</evidence>
<dbReference type="Gene3D" id="3.20.20.140">
    <property type="entry name" value="Metal-dependent hydrolases"/>
    <property type="match status" value="1"/>
</dbReference>
<reference evidence="8 9" key="1">
    <citation type="journal article" date="2021" name="J. Biosci. Bioeng.">
        <title>Identification and characterization of a chc gene cluster responsible for the aromatization pathway of cyclohexanecarboxylate degradation in Sinomonas cyclohexanicum ATCC 51369.</title>
        <authorList>
            <person name="Yamamoto T."/>
            <person name="Hasegawa Y."/>
            <person name="Lau P.C.K."/>
            <person name="Iwaki H."/>
        </authorList>
    </citation>
    <scope>NUCLEOTIDE SEQUENCE [LARGE SCALE GENOMIC DNA]</scope>
    <source>
        <strain evidence="8 9">ATCC 51369</strain>
    </source>
</reference>
<protein>
    <recommendedName>
        <fullName evidence="3">adenosine deaminase</fullName>
        <ecNumber evidence="3">3.5.4.4</ecNumber>
    </recommendedName>
</protein>
<dbReference type="InterPro" id="IPR001365">
    <property type="entry name" value="A_deaminase_dom"/>
</dbReference>
<keyword evidence="4" id="KW-0479">Metal-binding</keyword>
<evidence type="ECO:0000256" key="3">
    <source>
        <dbReference type="ARBA" id="ARBA00012784"/>
    </source>
</evidence>
<name>A0ABM7PT04_SINCY</name>
<proteinExistence type="inferred from homology"/>
<evidence type="ECO:0000256" key="5">
    <source>
        <dbReference type="ARBA" id="ARBA00022801"/>
    </source>
</evidence>
<feature type="domain" description="Adenosine deaminase" evidence="7">
    <location>
        <begin position="20"/>
        <end position="373"/>
    </location>
</feature>
<dbReference type="EC" id="3.5.4.4" evidence="3"/>
<dbReference type="InterPro" id="IPR032466">
    <property type="entry name" value="Metal_Hydrolase"/>
</dbReference>
<comment type="cofactor">
    <cofactor evidence="1">
        <name>Zn(2+)</name>
        <dbReference type="ChEBI" id="CHEBI:29105"/>
    </cofactor>
</comment>
<dbReference type="NCBIfam" id="NF006847">
    <property type="entry name" value="PRK09358.1-2"/>
    <property type="match status" value="1"/>
</dbReference>
<evidence type="ECO:0000256" key="4">
    <source>
        <dbReference type="ARBA" id="ARBA00022723"/>
    </source>
</evidence>
<dbReference type="Pfam" id="PF00962">
    <property type="entry name" value="A_deaminase"/>
    <property type="match status" value="1"/>
</dbReference>
<evidence type="ECO:0000259" key="7">
    <source>
        <dbReference type="Pfam" id="PF00962"/>
    </source>
</evidence>
<dbReference type="EMBL" id="AP024525">
    <property type="protein sequence ID" value="BCT75374.1"/>
    <property type="molecule type" value="Genomic_DNA"/>
</dbReference>
<organism evidence="8 9">
    <name type="scientific">Sinomonas cyclohexanicum</name>
    <name type="common">Corynebacterium cyclohexanicum</name>
    <dbReference type="NCBI Taxonomy" id="322009"/>
    <lineage>
        <taxon>Bacteria</taxon>
        <taxon>Bacillati</taxon>
        <taxon>Actinomycetota</taxon>
        <taxon>Actinomycetes</taxon>
        <taxon>Micrococcales</taxon>
        <taxon>Micrococcaceae</taxon>
        <taxon>Sinomonas</taxon>
    </lineage>
</organism>
<evidence type="ECO:0000256" key="2">
    <source>
        <dbReference type="ARBA" id="ARBA00006676"/>
    </source>
</evidence>
<evidence type="ECO:0000256" key="6">
    <source>
        <dbReference type="ARBA" id="ARBA00022833"/>
    </source>
</evidence>
<accession>A0ABM7PT04</accession>
<dbReference type="SUPFAM" id="SSF51556">
    <property type="entry name" value="Metallo-dependent hydrolases"/>
    <property type="match status" value="1"/>
</dbReference>
<dbReference type="PANTHER" id="PTHR11409">
    <property type="entry name" value="ADENOSINE DEAMINASE"/>
    <property type="match status" value="1"/>
</dbReference>
<evidence type="ECO:0000256" key="1">
    <source>
        <dbReference type="ARBA" id="ARBA00001947"/>
    </source>
</evidence>
<dbReference type="Proteomes" id="UP001319861">
    <property type="component" value="Chromosome"/>
</dbReference>
<dbReference type="InterPro" id="IPR006330">
    <property type="entry name" value="Ado/ade_deaminase"/>
</dbReference>
<comment type="similarity">
    <text evidence="2">Belongs to the metallo-dependent hydrolases superfamily. Adenosine and AMP deaminases family.</text>
</comment>